<gene>
    <name evidence="1" type="ORF">B9Q06_08090</name>
</gene>
<organism evidence="1 2">
    <name type="scientific">Candidatus Marsarchaeota G2 archaeon ECH_B_2</name>
    <dbReference type="NCBI Taxonomy" id="1978160"/>
    <lineage>
        <taxon>Archaea</taxon>
        <taxon>Candidatus Marsarchaeota</taxon>
        <taxon>Candidatus Marsarchaeota group 2</taxon>
    </lineage>
</organism>
<dbReference type="EMBL" id="NEXH01000019">
    <property type="protein sequence ID" value="PSN94700.1"/>
    <property type="molecule type" value="Genomic_DNA"/>
</dbReference>
<evidence type="ECO:0000313" key="2">
    <source>
        <dbReference type="Proteomes" id="UP000241284"/>
    </source>
</evidence>
<protein>
    <submittedName>
        <fullName evidence="1">Uncharacterized protein</fullName>
    </submittedName>
</protein>
<name>A0A2R6B7S5_9ARCH</name>
<dbReference type="AlphaFoldDB" id="A0A2R6B7S5"/>
<accession>A0A2R6B7S5</accession>
<proteinExistence type="predicted"/>
<sequence>MHEDGRRAKVAGRGDVAFRILALSTQRCIKKRKAYKIPRYYIDVTMAITNKSTTEERRLNAERRVDETTRTSLHKDDLRAALNEFLGKTAAAVILNHIFPAGIKGDTLTNDELDRLKRELRELIGTQADLIISLIT</sequence>
<reference evidence="1 2" key="1">
    <citation type="submission" date="2017-04" db="EMBL/GenBank/DDBJ databases">
        <title>Novel microbial lineages endemic to geothermal iron-oxide mats fill important gaps in the evolutionary history of Archaea.</title>
        <authorList>
            <person name="Jay Z.J."/>
            <person name="Beam J.P."/>
            <person name="Dlakic M."/>
            <person name="Rusch D.B."/>
            <person name="Kozubal M.A."/>
            <person name="Inskeep W.P."/>
        </authorList>
    </citation>
    <scope>NUCLEOTIDE SEQUENCE [LARGE SCALE GENOMIC DNA]</scope>
    <source>
        <strain evidence="1">ECH_B_2</strain>
    </source>
</reference>
<comment type="caution">
    <text evidence="1">The sequence shown here is derived from an EMBL/GenBank/DDBJ whole genome shotgun (WGS) entry which is preliminary data.</text>
</comment>
<evidence type="ECO:0000313" key="1">
    <source>
        <dbReference type="EMBL" id="PSN94700.1"/>
    </source>
</evidence>
<dbReference type="Proteomes" id="UP000241284">
    <property type="component" value="Unassembled WGS sequence"/>
</dbReference>